<feature type="compositionally biased region" description="Basic and acidic residues" evidence="1">
    <location>
        <begin position="733"/>
        <end position="745"/>
    </location>
</feature>
<sequence length="776" mass="89023">MATQVAYPAESSRQGELRAKNNTKTSTRKNEKSIAQAEATDATVENEPGNIEGTRSDNLVQQEADSEDDCASHQSEDETDNFISSGDSDSEADPNEDISVAETKRKEKRTRKAKLYEDPEAMKEHRAKTKARRDEKDQQLKARIENEGTRGYAEARKAREPPSPLPAEIQKIWQSHYWVVKQWWLKTSKTIPPTQQKIINKANEKIGKHVERIVSAPKQREAATKYYQEWPKKQAREKRAIKTRNPNASEDDIDNELEKISKKFKIELGLEILTKQEMMNKYKFPAERLFNSISQLNKGLSEVSRNKQPNHRKVERFLQGVIVFMEETQRDFGIAVTDIMTGEAKKRFLGFKDSSGQYQELYEKLRTQIEHPTWQQNDAWEQASPAVYDLVHMLQDDSMELDDRLQTCLDTIKTHNMNLKESNEVNGIGKDVNCLPEGIIMEMIDQYKNGNTDGVQKQIEKLREQLAILKPAEATLAAIDTEERPEEVLDSEISDGPGDITDPTPSPAPRPAPSIPKSLVGSTNLLDVDINSISLSENCIKPFVYKDGMTEDGPVVAIRPSVSDNPRFHRFIINAGLNDDENCEYFKVVKGSDLGPGAAAGMPQDKEMNFNLKERKKDFEDLENVKIGPCVVMPRAESYQRRTGVKERQPDTYIRVKYLKIDETDWLTRSEFYQLCGRRNWADNKYFNRLVPEYYKRQLLFEACKAQKKNPKTRLPLTSEDFEAYPWLFPKDEGMEKQHNMETKKRHDKGKKKQDEEMDIDTEHKSDDGEDAASDV</sequence>
<feature type="region of interest" description="Disordered" evidence="1">
    <location>
        <begin position="733"/>
        <end position="776"/>
    </location>
</feature>
<dbReference type="Proteomes" id="UP000293195">
    <property type="component" value="Unassembled WGS sequence"/>
</dbReference>
<gene>
    <name evidence="2" type="ORF">AA0119_g12709</name>
</gene>
<feature type="region of interest" description="Disordered" evidence="1">
    <location>
        <begin position="482"/>
        <end position="518"/>
    </location>
</feature>
<name>A0ABY0FQG0_9PLEO</name>
<reference evidence="3" key="1">
    <citation type="journal article" date="2019" name="bioRxiv">
        <title>Genomics, evolutionary history and diagnostics of the Alternaria alternata species group including apple and Asian pear pathotypes.</title>
        <authorList>
            <person name="Armitage A.D."/>
            <person name="Cockerton H.M."/>
            <person name="Sreenivasaprasad S."/>
            <person name="Woodhall J.W."/>
            <person name="Lane C.R."/>
            <person name="Harrison R.J."/>
            <person name="Clarkson J.P."/>
        </authorList>
    </citation>
    <scope>NUCLEOTIDE SEQUENCE [LARGE SCALE GENOMIC DNA]</scope>
    <source>
        <strain evidence="3">FERA 635</strain>
    </source>
</reference>
<evidence type="ECO:0000256" key="1">
    <source>
        <dbReference type="SAM" id="MobiDB-lite"/>
    </source>
</evidence>
<comment type="caution">
    <text evidence="2">The sequence shown here is derived from an EMBL/GenBank/DDBJ whole genome shotgun (WGS) entry which is preliminary data.</text>
</comment>
<proteinExistence type="predicted"/>
<feature type="compositionally biased region" description="Pro residues" evidence="1">
    <location>
        <begin position="504"/>
        <end position="514"/>
    </location>
</feature>
<protein>
    <submittedName>
        <fullName evidence="2">Uncharacterized protein</fullName>
    </submittedName>
</protein>
<feature type="compositionally biased region" description="Basic and acidic residues" evidence="1">
    <location>
        <begin position="114"/>
        <end position="124"/>
    </location>
</feature>
<accession>A0ABY0FQG0</accession>
<evidence type="ECO:0000313" key="2">
    <source>
        <dbReference type="EMBL" id="RYN86614.1"/>
    </source>
</evidence>
<keyword evidence="3" id="KW-1185">Reference proteome</keyword>
<feature type="compositionally biased region" description="Basic and acidic residues" evidence="1">
    <location>
        <begin position="132"/>
        <end position="160"/>
    </location>
</feature>
<organism evidence="2 3">
    <name type="scientific">Alternaria tenuissima</name>
    <dbReference type="NCBI Taxonomy" id="119927"/>
    <lineage>
        <taxon>Eukaryota</taxon>
        <taxon>Fungi</taxon>
        <taxon>Dikarya</taxon>
        <taxon>Ascomycota</taxon>
        <taxon>Pezizomycotina</taxon>
        <taxon>Dothideomycetes</taxon>
        <taxon>Pleosporomycetidae</taxon>
        <taxon>Pleosporales</taxon>
        <taxon>Pleosporineae</taxon>
        <taxon>Pleosporaceae</taxon>
        <taxon>Alternaria</taxon>
        <taxon>Alternaria sect. Alternaria</taxon>
        <taxon>Alternaria alternata complex</taxon>
    </lineage>
</organism>
<feature type="compositionally biased region" description="Acidic residues" evidence="1">
    <location>
        <begin position="483"/>
        <end position="493"/>
    </location>
</feature>
<evidence type="ECO:0000313" key="3">
    <source>
        <dbReference type="Proteomes" id="UP000293195"/>
    </source>
</evidence>
<feature type="region of interest" description="Disordered" evidence="1">
    <location>
        <begin position="1"/>
        <end position="163"/>
    </location>
</feature>
<dbReference type="EMBL" id="PDXF01000133">
    <property type="protein sequence ID" value="RYN86614.1"/>
    <property type="molecule type" value="Genomic_DNA"/>
</dbReference>